<protein>
    <recommendedName>
        <fullName evidence="3">Integrase catalytic domain-containing protein</fullName>
    </recommendedName>
</protein>
<dbReference type="SUPFAM" id="SSF53098">
    <property type="entry name" value="Ribonuclease H-like"/>
    <property type="match status" value="1"/>
</dbReference>
<accession>A0AAF0ZQC2</accession>
<evidence type="ECO:0000313" key="2">
    <source>
        <dbReference type="Proteomes" id="UP001234989"/>
    </source>
</evidence>
<reference evidence="1" key="1">
    <citation type="submission" date="2023-08" db="EMBL/GenBank/DDBJ databases">
        <title>A de novo genome assembly of Solanum verrucosum Schlechtendal, a Mexican diploid species geographically isolated from the other diploid A-genome species in potato relatives.</title>
        <authorList>
            <person name="Hosaka K."/>
        </authorList>
    </citation>
    <scope>NUCLEOTIDE SEQUENCE</scope>
    <source>
        <tissue evidence="1">Young leaves</tissue>
    </source>
</reference>
<sequence>AHFLPVKVSYSVEDYAKLYIKEIVKFHGAPLLIISDRGAQFTSHFWRSFKSGLGTQVKLSTAFHPQMDGYHSSIAMAPFEALYGRRCRSPVGWFEVGEFSLLGPEVVYEAMEKVRLIRDRLKMAHSRQKSYADNTKRDLEYEVGDWFYLKISPMKGG</sequence>
<dbReference type="GO" id="GO:0003676">
    <property type="term" value="F:nucleic acid binding"/>
    <property type="evidence" value="ECO:0007669"/>
    <property type="project" value="InterPro"/>
</dbReference>
<dbReference type="Proteomes" id="UP001234989">
    <property type="component" value="Chromosome 9"/>
</dbReference>
<dbReference type="EMBL" id="CP133620">
    <property type="protein sequence ID" value="WMV45993.1"/>
    <property type="molecule type" value="Genomic_DNA"/>
</dbReference>
<dbReference type="Gene3D" id="3.30.420.10">
    <property type="entry name" value="Ribonuclease H-like superfamily/Ribonuclease H"/>
    <property type="match status" value="1"/>
</dbReference>
<dbReference type="PANTHER" id="PTHR45835">
    <property type="entry name" value="YALI0A06105P"/>
    <property type="match status" value="1"/>
</dbReference>
<evidence type="ECO:0000313" key="1">
    <source>
        <dbReference type="EMBL" id="WMV45993.1"/>
    </source>
</evidence>
<feature type="non-terminal residue" evidence="1">
    <location>
        <position position="1"/>
    </location>
</feature>
<keyword evidence="2" id="KW-1185">Reference proteome</keyword>
<name>A0AAF0ZQC2_SOLVR</name>
<dbReference type="AlphaFoldDB" id="A0AAF0ZQC2"/>
<dbReference type="InterPro" id="IPR036397">
    <property type="entry name" value="RNaseH_sf"/>
</dbReference>
<evidence type="ECO:0008006" key="3">
    <source>
        <dbReference type="Google" id="ProtNLM"/>
    </source>
</evidence>
<dbReference type="PANTHER" id="PTHR45835:SF91">
    <property type="entry name" value="RETROTRANSPOSON, TY3-GYPSY SUBCLASS-LIKE PROTEIN"/>
    <property type="match status" value="1"/>
</dbReference>
<dbReference type="InterPro" id="IPR012337">
    <property type="entry name" value="RNaseH-like_sf"/>
</dbReference>
<organism evidence="1 2">
    <name type="scientific">Solanum verrucosum</name>
    <dbReference type="NCBI Taxonomy" id="315347"/>
    <lineage>
        <taxon>Eukaryota</taxon>
        <taxon>Viridiplantae</taxon>
        <taxon>Streptophyta</taxon>
        <taxon>Embryophyta</taxon>
        <taxon>Tracheophyta</taxon>
        <taxon>Spermatophyta</taxon>
        <taxon>Magnoliopsida</taxon>
        <taxon>eudicotyledons</taxon>
        <taxon>Gunneridae</taxon>
        <taxon>Pentapetalae</taxon>
        <taxon>asterids</taxon>
        <taxon>lamiids</taxon>
        <taxon>Solanales</taxon>
        <taxon>Solanaceae</taxon>
        <taxon>Solanoideae</taxon>
        <taxon>Solaneae</taxon>
        <taxon>Solanum</taxon>
    </lineage>
</organism>
<gene>
    <name evidence="1" type="ORF">MTR67_039378</name>
</gene>
<proteinExistence type="predicted"/>